<dbReference type="GO" id="GO:0008664">
    <property type="term" value="F:RNA 2',3'-cyclic 3'-phosphodiesterase activity"/>
    <property type="evidence" value="ECO:0007669"/>
    <property type="project" value="UniProtKB-EC"/>
</dbReference>
<dbReference type="AlphaFoldDB" id="A0A2N3PST9"/>
<dbReference type="PANTHER" id="PTHR35561:SF1">
    <property type="entry name" value="RNA 2',3'-CYCLIC PHOSPHODIESTERASE"/>
    <property type="match status" value="1"/>
</dbReference>
<accession>A0A2N3PST9</accession>
<evidence type="ECO:0000256" key="2">
    <source>
        <dbReference type="HAMAP-Rule" id="MF_01940"/>
    </source>
</evidence>
<feature type="active site" description="Proton donor" evidence="2">
    <location>
        <position position="37"/>
    </location>
</feature>
<dbReference type="GO" id="GO:0004113">
    <property type="term" value="F:2',3'-cyclic-nucleotide 3'-phosphodiesterase activity"/>
    <property type="evidence" value="ECO:0007669"/>
    <property type="project" value="InterPro"/>
</dbReference>
<proteinExistence type="inferred from homology"/>
<dbReference type="NCBIfam" id="TIGR02258">
    <property type="entry name" value="2_5_ligase"/>
    <property type="match status" value="1"/>
</dbReference>
<comment type="function">
    <text evidence="2">Hydrolyzes RNA 2',3'-cyclic phosphodiester to an RNA 2'-phosphomonoester.</text>
</comment>
<dbReference type="Pfam" id="PF13563">
    <property type="entry name" value="2_5_RNA_ligase2"/>
    <property type="match status" value="1"/>
</dbReference>
<dbReference type="HAMAP" id="MF_01940">
    <property type="entry name" value="RNA_CPDase"/>
    <property type="match status" value="1"/>
</dbReference>
<dbReference type="SUPFAM" id="SSF55144">
    <property type="entry name" value="LigT-like"/>
    <property type="match status" value="1"/>
</dbReference>
<comment type="caution">
    <text evidence="3">The sequence shown here is derived from an EMBL/GenBank/DDBJ whole genome shotgun (WGS) entry which is preliminary data.</text>
</comment>
<dbReference type="InterPro" id="IPR004175">
    <property type="entry name" value="RNA_CPDase"/>
</dbReference>
<comment type="similarity">
    <text evidence="2">Belongs to the 2H phosphoesterase superfamily. ThpR family.</text>
</comment>
<comment type="catalytic activity">
    <reaction evidence="2">
        <text>a 3'-end 2',3'-cyclophospho-ribonucleotide-RNA + H2O = a 3'-end 2'-phospho-ribonucleotide-RNA + H(+)</text>
        <dbReference type="Rhea" id="RHEA:11828"/>
        <dbReference type="Rhea" id="RHEA-COMP:10464"/>
        <dbReference type="Rhea" id="RHEA-COMP:17353"/>
        <dbReference type="ChEBI" id="CHEBI:15377"/>
        <dbReference type="ChEBI" id="CHEBI:15378"/>
        <dbReference type="ChEBI" id="CHEBI:83064"/>
        <dbReference type="ChEBI" id="CHEBI:173113"/>
        <dbReference type="EC" id="3.1.4.58"/>
    </reaction>
</comment>
<dbReference type="InterPro" id="IPR009097">
    <property type="entry name" value="Cyclic_Pdiesterase"/>
</dbReference>
<dbReference type="RefSeq" id="WP_101251741.1">
    <property type="nucleotide sequence ID" value="NZ_PIUM01000020.1"/>
</dbReference>
<evidence type="ECO:0000313" key="3">
    <source>
        <dbReference type="EMBL" id="PKU23470.1"/>
    </source>
</evidence>
<dbReference type="OrthoDB" id="9793819at2"/>
<dbReference type="Gene3D" id="3.90.1140.10">
    <property type="entry name" value="Cyclic phosphodiesterase"/>
    <property type="match status" value="1"/>
</dbReference>
<dbReference type="EC" id="3.1.4.58" evidence="2"/>
<reference evidence="4" key="1">
    <citation type="submission" date="2017-12" db="EMBL/GenBank/DDBJ databases">
        <title>Draft genome sequence of Telmatospirillum siberiense 26-4b1T, an acidotolerant peatland alphaproteobacterium potentially involved in sulfur cycling.</title>
        <authorList>
            <person name="Hausmann B."/>
            <person name="Pjevac P."/>
            <person name="Schreck K."/>
            <person name="Herbold C.W."/>
            <person name="Daims H."/>
            <person name="Wagner M."/>
            <person name="Pester M."/>
            <person name="Loy A."/>
        </authorList>
    </citation>
    <scope>NUCLEOTIDE SEQUENCE [LARGE SCALE GENOMIC DNA]</scope>
    <source>
        <strain evidence="4">26-4b1</strain>
    </source>
</reference>
<dbReference type="PANTHER" id="PTHR35561">
    <property type="entry name" value="RNA 2',3'-CYCLIC PHOSPHODIESTERASE"/>
    <property type="match status" value="1"/>
</dbReference>
<feature type="active site" description="Proton acceptor" evidence="2">
    <location>
        <position position="121"/>
    </location>
</feature>
<dbReference type="EMBL" id="PIUM01000020">
    <property type="protein sequence ID" value="PKU23470.1"/>
    <property type="molecule type" value="Genomic_DNA"/>
</dbReference>
<keyword evidence="4" id="KW-1185">Reference proteome</keyword>
<dbReference type="Proteomes" id="UP000233293">
    <property type="component" value="Unassembled WGS sequence"/>
</dbReference>
<organism evidence="3 4">
    <name type="scientific">Telmatospirillum siberiense</name>
    <dbReference type="NCBI Taxonomy" id="382514"/>
    <lineage>
        <taxon>Bacteria</taxon>
        <taxon>Pseudomonadati</taxon>
        <taxon>Pseudomonadota</taxon>
        <taxon>Alphaproteobacteria</taxon>
        <taxon>Rhodospirillales</taxon>
        <taxon>Rhodospirillaceae</taxon>
        <taxon>Telmatospirillum</taxon>
    </lineage>
</organism>
<protein>
    <recommendedName>
        <fullName evidence="2">RNA 2',3'-cyclic phosphodiesterase</fullName>
        <shortName evidence="2">RNA 2',3'-CPDase</shortName>
        <ecNumber evidence="2">3.1.4.58</ecNumber>
    </recommendedName>
</protein>
<keyword evidence="1 2" id="KW-0378">Hydrolase</keyword>
<sequence length="179" mass="19728">MIRLFVGLALPPSLRQTLAMLGGGLPGARWTPPENLHLTLRFIGEIDEAMADDIDGQLAAVRAQAFSLELGGLGTFDSGRRAHHLWIGVKRAPALTHLQEKIESAVVRGGCAPERRHFQPHVTLARLKDPPLGRLQDFIAGHNLFQAELTVSRFTLFSSHLGHGDPVYRAERDYPLDES</sequence>
<feature type="short sequence motif" description="HXTX 2" evidence="2">
    <location>
        <begin position="121"/>
        <end position="124"/>
    </location>
</feature>
<evidence type="ECO:0000256" key="1">
    <source>
        <dbReference type="ARBA" id="ARBA00022801"/>
    </source>
</evidence>
<name>A0A2N3PST9_9PROT</name>
<evidence type="ECO:0000313" key="4">
    <source>
        <dbReference type="Proteomes" id="UP000233293"/>
    </source>
</evidence>
<gene>
    <name evidence="3" type="ORF">CWS72_16585</name>
</gene>
<feature type="short sequence motif" description="HXTX 1" evidence="2">
    <location>
        <begin position="37"/>
        <end position="40"/>
    </location>
</feature>